<sequence>MNFIIKPAGKLSCSFIIFVTLMVWYMLTIEFADAAAADPTYSIVSSKLCDPNVKQYSGYIRVDQFTNLFFWFFESRNNPKGSPLTLWLNGGPGCSSMIGLFQEMGPCRSMVGGADVEVHPESWNEVSNLLFIDQPVDTGFSFGKKIVATTEHASLNLYTFLQKFFEKFPEYSKMDFHIFGESYAGHYIPSVAKLIDENNILIKSNYLKAIPINLKSIGIGNGQIDPKTTYKSYPDFLEFNSCKLCGNLKHSITQFIRIDRLLSNVYYLDGPKLNSSELAAMRSELPECLQSIDLCYTTGNVVDCINAIETCLFSKYYSHFINSGLNPFDIRTSIATINTYPPKDYEIYLTKPEIMAAIGAQKNYANCSKDSFDRFVYQGDLEQSHKADVEYLLYRGFPVLLYYGDADFRCNWFSGRELVDALIWKFQSDFNNATVKKWTVGNTIAGEIKSFDKLTFIRIYEAGHEAPFYQPVNSLEMFTKWINNKALTTINKRRIK</sequence>
<keyword evidence="3" id="KW-0325">Glycoprotein</keyword>
<dbReference type="GO" id="GO:0000324">
    <property type="term" value="C:fungal-type vacuole"/>
    <property type="evidence" value="ECO:0007669"/>
    <property type="project" value="TreeGrafter"/>
</dbReference>
<comment type="caution">
    <text evidence="6">The sequence shown here is derived from an EMBL/GenBank/DDBJ whole genome shotgun (WGS) entry which is preliminary data.</text>
</comment>
<dbReference type="PANTHER" id="PTHR11802">
    <property type="entry name" value="SERINE PROTEASE FAMILY S10 SERINE CARBOXYPEPTIDASE"/>
    <property type="match status" value="1"/>
</dbReference>
<dbReference type="Gene3D" id="3.40.50.1820">
    <property type="entry name" value="alpha/beta hydrolase"/>
    <property type="match status" value="1"/>
</dbReference>
<dbReference type="OMA" id="ESSRECD"/>
<dbReference type="EC" id="3.4.16.-" evidence="4"/>
<dbReference type="STRING" id="1432141.A0A015IRQ0"/>
<keyword evidence="5" id="KW-1133">Transmembrane helix</keyword>
<evidence type="ECO:0000256" key="2">
    <source>
        <dbReference type="ARBA" id="ARBA00022645"/>
    </source>
</evidence>
<keyword evidence="4" id="KW-0378">Hydrolase</keyword>
<keyword evidence="4" id="KW-0645">Protease</keyword>
<comment type="similarity">
    <text evidence="1 4">Belongs to the peptidase S10 family.</text>
</comment>
<dbReference type="EMBL" id="JEMT01026143">
    <property type="protein sequence ID" value="EXX59887.1"/>
    <property type="molecule type" value="Genomic_DNA"/>
</dbReference>
<organism evidence="6 7">
    <name type="scientific">Rhizophagus irregularis (strain DAOM 197198w)</name>
    <name type="common">Glomus intraradices</name>
    <dbReference type="NCBI Taxonomy" id="1432141"/>
    <lineage>
        <taxon>Eukaryota</taxon>
        <taxon>Fungi</taxon>
        <taxon>Fungi incertae sedis</taxon>
        <taxon>Mucoromycota</taxon>
        <taxon>Glomeromycotina</taxon>
        <taxon>Glomeromycetes</taxon>
        <taxon>Glomerales</taxon>
        <taxon>Glomeraceae</taxon>
        <taxon>Rhizophagus</taxon>
    </lineage>
</organism>
<protein>
    <recommendedName>
        <fullName evidence="4">Carboxypeptidase</fullName>
        <ecNumber evidence="4">3.4.16.-</ecNumber>
    </recommendedName>
</protein>
<dbReference type="GO" id="GO:0006508">
    <property type="term" value="P:proteolysis"/>
    <property type="evidence" value="ECO:0007669"/>
    <property type="project" value="UniProtKB-KW"/>
</dbReference>
<dbReference type="SUPFAM" id="SSF53474">
    <property type="entry name" value="alpha/beta-Hydrolases"/>
    <property type="match status" value="1"/>
</dbReference>
<evidence type="ECO:0000313" key="6">
    <source>
        <dbReference type="EMBL" id="EXX59887.1"/>
    </source>
</evidence>
<dbReference type="Proteomes" id="UP000022910">
    <property type="component" value="Unassembled WGS sequence"/>
</dbReference>
<dbReference type="HOGENOM" id="CLU_008523_10_3_1"/>
<dbReference type="GO" id="GO:0004185">
    <property type="term" value="F:serine-type carboxypeptidase activity"/>
    <property type="evidence" value="ECO:0007669"/>
    <property type="project" value="UniProtKB-UniRule"/>
</dbReference>
<dbReference type="InterPro" id="IPR001563">
    <property type="entry name" value="Peptidase_S10"/>
</dbReference>
<dbReference type="Gene3D" id="1.10.287.410">
    <property type="match status" value="1"/>
</dbReference>
<dbReference type="OrthoDB" id="443318at2759"/>
<evidence type="ECO:0000256" key="5">
    <source>
        <dbReference type="SAM" id="Phobius"/>
    </source>
</evidence>
<keyword evidence="7" id="KW-1185">Reference proteome</keyword>
<accession>A0A015IRQ0</accession>
<evidence type="ECO:0000256" key="3">
    <source>
        <dbReference type="ARBA" id="ARBA00023180"/>
    </source>
</evidence>
<keyword evidence="2 4" id="KW-0121">Carboxypeptidase</keyword>
<evidence type="ECO:0000256" key="1">
    <source>
        <dbReference type="ARBA" id="ARBA00009431"/>
    </source>
</evidence>
<dbReference type="MEROPS" id="S10.010"/>
<dbReference type="InterPro" id="IPR018202">
    <property type="entry name" value="Ser_caboxypep_ser_AS"/>
</dbReference>
<keyword evidence="5" id="KW-0812">Transmembrane</keyword>
<proteinExistence type="inferred from homology"/>
<dbReference type="Pfam" id="PF00450">
    <property type="entry name" value="Peptidase_S10"/>
    <property type="match status" value="1"/>
</dbReference>
<feature type="transmembrane region" description="Helical" evidence="5">
    <location>
        <begin position="7"/>
        <end position="27"/>
    </location>
</feature>
<gene>
    <name evidence="6" type="ORF">RirG_184940</name>
</gene>
<reference evidence="6 7" key="1">
    <citation type="submission" date="2014-02" db="EMBL/GenBank/DDBJ databases">
        <title>Single nucleus genome sequencing reveals high similarity among nuclei of an endomycorrhizal fungus.</title>
        <authorList>
            <person name="Lin K."/>
            <person name="Geurts R."/>
            <person name="Zhang Z."/>
            <person name="Limpens E."/>
            <person name="Saunders D.G."/>
            <person name="Mu D."/>
            <person name="Pang E."/>
            <person name="Cao H."/>
            <person name="Cha H."/>
            <person name="Lin T."/>
            <person name="Zhou Q."/>
            <person name="Shang Y."/>
            <person name="Li Y."/>
            <person name="Ivanov S."/>
            <person name="Sharma T."/>
            <person name="Velzen R.V."/>
            <person name="Ruijter N.D."/>
            <person name="Aanen D.K."/>
            <person name="Win J."/>
            <person name="Kamoun S."/>
            <person name="Bisseling T."/>
            <person name="Huang S."/>
        </authorList>
    </citation>
    <scope>NUCLEOTIDE SEQUENCE [LARGE SCALE GENOMIC DNA]</scope>
    <source>
        <strain evidence="7">DAOM197198w</strain>
    </source>
</reference>
<keyword evidence="5" id="KW-0472">Membrane</keyword>
<dbReference type="PANTHER" id="PTHR11802:SF64">
    <property type="entry name" value="CARBOXYPEPTIDASE"/>
    <property type="match status" value="1"/>
</dbReference>
<dbReference type="PROSITE" id="PS00131">
    <property type="entry name" value="CARBOXYPEPT_SER_SER"/>
    <property type="match status" value="1"/>
</dbReference>
<evidence type="ECO:0000256" key="4">
    <source>
        <dbReference type="RuleBase" id="RU361156"/>
    </source>
</evidence>
<dbReference type="InterPro" id="IPR029058">
    <property type="entry name" value="AB_hydrolase_fold"/>
</dbReference>
<dbReference type="PRINTS" id="PR00724">
    <property type="entry name" value="CRBOXYPTASEC"/>
</dbReference>
<evidence type="ECO:0000313" key="7">
    <source>
        <dbReference type="Proteomes" id="UP000022910"/>
    </source>
</evidence>
<name>A0A015IRQ0_RHIIW</name>
<dbReference type="AlphaFoldDB" id="A0A015IRQ0"/>